<dbReference type="InterPro" id="IPR029058">
    <property type="entry name" value="AB_hydrolase_fold"/>
</dbReference>
<feature type="domain" description="AB hydrolase-1" evidence="3">
    <location>
        <begin position="47"/>
        <end position="367"/>
    </location>
</feature>
<feature type="binding site" evidence="2">
    <location>
        <position position="229"/>
    </location>
    <ligand>
        <name>substrate</name>
    </ligand>
</feature>
<evidence type="ECO:0000256" key="1">
    <source>
        <dbReference type="ARBA" id="ARBA00022679"/>
    </source>
</evidence>
<comment type="similarity">
    <text evidence="2">Belongs to the AB hydrolase superfamily. MetX family.</text>
</comment>
<dbReference type="Gene3D" id="1.10.1740.110">
    <property type="match status" value="1"/>
</dbReference>
<feature type="active site" evidence="2">
    <location>
        <position position="327"/>
    </location>
</feature>
<reference evidence="4 5" key="1">
    <citation type="journal article" date="2024" name="Appl. Environ. Microbiol.">
        <title>Pontiella agarivorans sp. nov., a novel marine anaerobic bacterium capable of degrading macroalgal polysaccharides and fixing nitrogen.</title>
        <authorList>
            <person name="Liu N."/>
            <person name="Kivenson V."/>
            <person name="Peng X."/>
            <person name="Cui Z."/>
            <person name="Lankiewicz T.S."/>
            <person name="Gosselin K.M."/>
            <person name="English C.J."/>
            <person name="Blair E.M."/>
            <person name="O'Malley M.A."/>
            <person name="Valentine D.L."/>
        </authorList>
    </citation>
    <scope>NUCLEOTIDE SEQUENCE [LARGE SCALE GENOMIC DNA]</scope>
    <source>
        <strain evidence="4 5">NLcol2</strain>
    </source>
</reference>
<accession>A0ABU5MTW2</accession>
<dbReference type="Pfam" id="PF00561">
    <property type="entry name" value="Abhydrolase_1"/>
    <property type="match status" value="1"/>
</dbReference>
<keyword evidence="2 4" id="KW-0012">Acyltransferase</keyword>
<feature type="active site" evidence="2">
    <location>
        <position position="360"/>
    </location>
</feature>
<dbReference type="PANTHER" id="PTHR32268:SF11">
    <property type="entry name" value="HOMOSERINE O-ACETYLTRANSFERASE"/>
    <property type="match status" value="1"/>
</dbReference>
<comment type="catalytic activity">
    <reaction evidence="2">
        <text>L-homoserine + acetyl-CoA = O-acetyl-L-homoserine + CoA</text>
        <dbReference type="Rhea" id="RHEA:13701"/>
        <dbReference type="ChEBI" id="CHEBI:57287"/>
        <dbReference type="ChEBI" id="CHEBI:57288"/>
        <dbReference type="ChEBI" id="CHEBI:57476"/>
        <dbReference type="ChEBI" id="CHEBI:57716"/>
        <dbReference type="EC" id="2.3.1.31"/>
    </reaction>
</comment>
<dbReference type="NCBIfam" id="TIGR01392">
    <property type="entry name" value="homoserO_Ac_trn"/>
    <property type="match status" value="1"/>
</dbReference>
<dbReference type="PANTHER" id="PTHR32268">
    <property type="entry name" value="HOMOSERINE O-ACETYLTRANSFERASE"/>
    <property type="match status" value="1"/>
</dbReference>
<feature type="active site" description="Nucleophile" evidence="2">
    <location>
        <position position="160"/>
    </location>
</feature>
<organism evidence="4 5">
    <name type="scientific">Pontiella agarivorans</name>
    <dbReference type="NCBI Taxonomy" id="3038953"/>
    <lineage>
        <taxon>Bacteria</taxon>
        <taxon>Pseudomonadati</taxon>
        <taxon>Kiritimatiellota</taxon>
        <taxon>Kiritimatiellia</taxon>
        <taxon>Kiritimatiellales</taxon>
        <taxon>Pontiellaceae</taxon>
        <taxon>Pontiella</taxon>
    </lineage>
</organism>
<dbReference type="NCBIfam" id="NF001209">
    <property type="entry name" value="PRK00175.1"/>
    <property type="match status" value="1"/>
</dbReference>
<keyword evidence="1 2" id="KW-0808">Transferase</keyword>
<dbReference type="EMBL" id="JARVCO010000002">
    <property type="protein sequence ID" value="MDZ8117650.1"/>
    <property type="molecule type" value="Genomic_DNA"/>
</dbReference>
<dbReference type="HAMAP" id="MF_00296">
    <property type="entry name" value="MetX_acyltransf"/>
    <property type="match status" value="1"/>
</dbReference>
<name>A0ABU5MTW2_9BACT</name>
<comment type="subcellular location">
    <subcellularLocation>
        <location evidence="2">Cytoplasm</location>
    </subcellularLocation>
</comment>
<dbReference type="SUPFAM" id="SSF53474">
    <property type="entry name" value="alpha/beta-Hydrolases"/>
    <property type="match status" value="1"/>
</dbReference>
<keyword evidence="5" id="KW-1185">Reference proteome</keyword>
<dbReference type="GO" id="GO:0004414">
    <property type="term" value="F:homoserine O-acetyltransferase activity"/>
    <property type="evidence" value="ECO:0007669"/>
    <property type="project" value="UniProtKB-EC"/>
</dbReference>
<keyword evidence="2" id="KW-0028">Amino-acid biosynthesis</keyword>
<feature type="binding site" evidence="2">
    <location>
        <position position="361"/>
    </location>
    <ligand>
        <name>substrate</name>
    </ligand>
</feature>
<keyword evidence="2" id="KW-0486">Methionine biosynthesis</keyword>
<dbReference type="RefSeq" id="WP_322607449.1">
    <property type="nucleotide sequence ID" value="NZ_JARVCO010000002.1"/>
</dbReference>
<evidence type="ECO:0000256" key="2">
    <source>
        <dbReference type="HAMAP-Rule" id="MF_00296"/>
    </source>
</evidence>
<dbReference type="Gene3D" id="3.40.50.1820">
    <property type="entry name" value="alpha/beta hydrolase"/>
    <property type="match status" value="1"/>
</dbReference>
<gene>
    <name evidence="2" type="primary">metXA</name>
    <name evidence="4" type="ORF">P9H32_03345</name>
</gene>
<comment type="caution">
    <text evidence="4">The sequence shown here is derived from an EMBL/GenBank/DDBJ whole genome shotgun (WGS) entry which is preliminary data.</text>
</comment>
<keyword evidence="2" id="KW-0963">Cytoplasm</keyword>
<evidence type="ECO:0000313" key="4">
    <source>
        <dbReference type="EMBL" id="MDZ8117650.1"/>
    </source>
</evidence>
<proteinExistence type="inferred from homology"/>
<protein>
    <recommendedName>
        <fullName evidence="2">Homoserine O-acetyltransferase</fullName>
        <shortName evidence="2">HAT</shortName>
        <ecNumber evidence="2">2.3.1.31</ecNumber>
    </recommendedName>
    <alternativeName>
        <fullName evidence="2">Homoserine transacetylase</fullName>
        <shortName evidence="2">HTA</shortName>
    </alternativeName>
</protein>
<dbReference type="PIRSF" id="PIRSF000443">
    <property type="entry name" value="Homoser_Ac_trans"/>
    <property type="match status" value="1"/>
</dbReference>
<sequence>MNIRTRFFTYGEDPESRLRLHNGTDFGPVTLAYETFGTLNDAKDNAVLVFHALSGSQHLAGHNPEVPGVGDRWDLSCQTGWWADFVGSGKAVDTDVFYVICVNYLGGCYGTTGPSSVNPATGKPYGGDFPHISFGDIVDSQLPLFDELGITKFHAAIGSSLGGMMVLNFAARYPEKVDRVIPVATGLESTTLTRVHNLEQILAIENDPNFCNGHFYDGPPPLRGMALARMISHKTFVSLKHMEARMTDRCEQEQDEFSWYKIRTPLESYILHQGRKFLRRFDANTYLQLISAWTNFNLARDMGCADYRDVFSNCGHQNYLVFSIDSDCCFYPEEQIHLRDALVSAGLNVDFVSVSSDKGHDSFLLEPELYTEPIKNMLKKEILQPA</sequence>
<dbReference type="InterPro" id="IPR008220">
    <property type="entry name" value="HAT_MetX-like"/>
</dbReference>
<evidence type="ECO:0000259" key="3">
    <source>
        <dbReference type="Pfam" id="PF00561"/>
    </source>
</evidence>
<comment type="subunit">
    <text evidence="2">Homodimer.</text>
</comment>
<comment type="pathway">
    <text evidence="2">Amino-acid biosynthesis; L-methionine biosynthesis via de novo pathway; O-acetyl-L-homoserine from L-homoserine: step 1/1.</text>
</comment>
<dbReference type="Proteomes" id="UP001290861">
    <property type="component" value="Unassembled WGS sequence"/>
</dbReference>
<comment type="caution">
    <text evidence="2">Lacks conserved residue(s) required for the propagation of feature annotation.</text>
</comment>
<dbReference type="InterPro" id="IPR000073">
    <property type="entry name" value="AB_hydrolase_1"/>
</dbReference>
<evidence type="ECO:0000313" key="5">
    <source>
        <dbReference type="Proteomes" id="UP001290861"/>
    </source>
</evidence>
<comment type="function">
    <text evidence="2">Transfers an acetyl group from acetyl-CoA to L-homoserine, forming acetyl-L-homoserine.</text>
</comment>
<dbReference type="EC" id="2.3.1.31" evidence="2"/>